<reference evidence="2 3" key="1">
    <citation type="journal article" date="2020" name="Elife">
        <title>Loss of centromere function drives karyotype evolution in closely related Malassezia species.</title>
        <authorList>
            <person name="Sankaranarayanan S.R."/>
            <person name="Ianiri G."/>
            <person name="Coelho M.A."/>
            <person name="Reza M.H."/>
            <person name="Thimmappa B.C."/>
            <person name="Ganguly P."/>
            <person name="Vadnala R.N."/>
            <person name="Sun S."/>
            <person name="Siddharthan R."/>
            <person name="Tellgren-Roth C."/>
            <person name="Dawson T.L."/>
            <person name="Heitman J."/>
            <person name="Sanyal K."/>
        </authorList>
    </citation>
    <scope>NUCLEOTIDE SEQUENCE [LARGE SCALE GENOMIC DNA]</scope>
    <source>
        <strain evidence="2">CBS14141</strain>
    </source>
</reference>
<proteinExistence type="predicted"/>
<feature type="compositionally biased region" description="Polar residues" evidence="1">
    <location>
        <begin position="480"/>
        <end position="497"/>
    </location>
</feature>
<evidence type="ECO:0000256" key="1">
    <source>
        <dbReference type="SAM" id="MobiDB-lite"/>
    </source>
</evidence>
<feature type="region of interest" description="Disordered" evidence="1">
    <location>
        <begin position="56"/>
        <end position="85"/>
    </location>
</feature>
<feature type="region of interest" description="Disordered" evidence="1">
    <location>
        <begin position="405"/>
        <end position="432"/>
    </location>
</feature>
<evidence type="ECO:0000313" key="3">
    <source>
        <dbReference type="Proteomes" id="UP000818624"/>
    </source>
</evidence>
<dbReference type="EMBL" id="CP046235">
    <property type="protein sequence ID" value="WFD47514.1"/>
    <property type="molecule type" value="Genomic_DNA"/>
</dbReference>
<accession>A0ABY8ERC5</accession>
<dbReference type="Proteomes" id="UP000818624">
    <property type="component" value="Chromosome 2"/>
</dbReference>
<feature type="compositionally biased region" description="Polar residues" evidence="1">
    <location>
        <begin position="314"/>
        <end position="326"/>
    </location>
</feature>
<protein>
    <submittedName>
        <fullName evidence="2">Uncharacterized protein</fullName>
    </submittedName>
</protein>
<keyword evidence="3" id="KW-1185">Reference proteome</keyword>
<organism evidence="2 3">
    <name type="scientific">Malassezia furfur</name>
    <name type="common">Pityriasis versicolor infection agent</name>
    <name type="synonym">Pityrosporum furfur</name>
    <dbReference type="NCBI Taxonomy" id="55194"/>
    <lineage>
        <taxon>Eukaryota</taxon>
        <taxon>Fungi</taxon>
        <taxon>Dikarya</taxon>
        <taxon>Basidiomycota</taxon>
        <taxon>Ustilaginomycotina</taxon>
        <taxon>Malasseziomycetes</taxon>
        <taxon>Malasseziales</taxon>
        <taxon>Malasseziaceae</taxon>
        <taxon>Malassezia</taxon>
    </lineage>
</organism>
<feature type="compositionally biased region" description="Acidic residues" evidence="1">
    <location>
        <begin position="108"/>
        <end position="117"/>
    </location>
</feature>
<gene>
    <name evidence="2" type="ORF">GLX27_002166</name>
</gene>
<name>A0ABY8ERC5_MALFU</name>
<feature type="compositionally biased region" description="Low complexity" evidence="1">
    <location>
        <begin position="520"/>
        <end position="537"/>
    </location>
</feature>
<feature type="region of interest" description="Disordered" evidence="1">
    <location>
        <begin position="1"/>
        <end position="23"/>
    </location>
</feature>
<sequence>MPLIMHGTEEALTTATDEPPDTGKVLGLYKSQDRPSHFENVGGRAEVRAVPVPIDHFSPSSEAATPHLGTSPLTESTFGSSSSLSSLNSSLYHGDYLDLDEFELEPELEPVSEEDELACTAKDALTLSSDASKDADQDTEMASTPRTPRQVMARHGLEPDDTSDTPMPGEKDIARDPSPGPYPNLHRKGRVFQLIADSDDVPTPPSPSTNHVADAGPSYDWERQLPSGPPIPATAAAIKDTVPPVPSPLCHVVTDPAEPANDAPSDDEEGGSSLSSSVSTLNAHDPDSARKMRARSTTPRPRRRAPSALRRTGASASTPTLKSSLVSKDDKRNSRRCRTGGRSCVRFSSDAPIEVRTHSPVDYDRKSCPINNRLCDKDLKELRELSMSLDLLKSRCSSLRGAKVQIASEEAPASPERDDAESVRTAPSMPPLPMADARADVNATCSAPASMSSTPQHEPADPLRDLRRLRDQRKQMVPRASQQQRSKLGRSSSTSELGSVLAARFGLNAPPPPLPGTNVSAATSSPSASTDSLASLPDEPRRCDFPYPQDPMGCPYESPAIDLHDSGSEYDLCL</sequence>
<feature type="region of interest" description="Disordered" evidence="1">
    <location>
        <begin position="108"/>
        <end position="343"/>
    </location>
</feature>
<evidence type="ECO:0000313" key="2">
    <source>
        <dbReference type="EMBL" id="WFD47514.1"/>
    </source>
</evidence>
<feature type="region of interest" description="Disordered" evidence="1">
    <location>
        <begin position="473"/>
        <end position="574"/>
    </location>
</feature>